<evidence type="ECO:0000313" key="1">
    <source>
        <dbReference type="EMBL" id="MBX48737.1"/>
    </source>
</evidence>
<protein>
    <submittedName>
        <fullName evidence="1">Uncharacterized protein</fullName>
    </submittedName>
</protein>
<reference evidence="1" key="1">
    <citation type="submission" date="2018-02" db="EMBL/GenBank/DDBJ databases">
        <title>Rhizophora mucronata_Transcriptome.</title>
        <authorList>
            <person name="Meera S.P."/>
            <person name="Sreeshan A."/>
            <person name="Augustine A."/>
        </authorList>
    </citation>
    <scope>NUCLEOTIDE SEQUENCE</scope>
    <source>
        <tissue evidence="1">Leaf</tissue>
    </source>
</reference>
<proteinExistence type="predicted"/>
<accession>A0A2P2P1Y6</accession>
<dbReference type="EMBL" id="GGEC01068253">
    <property type="protein sequence ID" value="MBX48737.1"/>
    <property type="molecule type" value="Transcribed_RNA"/>
</dbReference>
<name>A0A2P2P1Y6_RHIMU</name>
<organism evidence="1">
    <name type="scientific">Rhizophora mucronata</name>
    <name type="common">Asiatic mangrove</name>
    <dbReference type="NCBI Taxonomy" id="61149"/>
    <lineage>
        <taxon>Eukaryota</taxon>
        <taxon>Viridiplantae</taxon>
        <taxon>Streptophyta</taxon>
        <taxon>Embryophyta</taxon>
        <taxon>Tracheophyta</taxon>
        <taxon>Spermatophyta</taxon>
        <taxon>Magnoliopsida</taxon>
        <taxon>eudicotyledons</taxon>
        <taxon>Gunneridae</taxon>
        <taxon>Pentapetalae</taxon>
        <taxon>rosids</taxon>
        <taxon>fabids</taxon>
        <taxon>Malpighiales</taxon>
        <taxon>Rhizophoraceae</taxon>
        <taxon>Rhizophora</taxon>
    </lineage>
</organism>
<sequence length="72" mass="8448">MPPCLLMVRLEVVKHIQWLGHKMILDLWFSVCTQSLISSKRIRALSILKLYVPTLKSTMKLSMICLRNHRDI</sequence>
<dbReference type="AlphaFoldDB" id="A0A2P2P1Y6"/>